<dbReference type="SUPFAM" id="SSF54534">
    <property type="entry name" value="FKBP-like"/>
    <property type="match status" value="1"/>
</dbReference>
<keyword evidence="5 8" id="KW-0697">Rotamase</keyword>
<feature type="signal peptide" evidence="9">
    <location>
        <begin position="1"/>
        <end position="23"/>
    </location>
</feature>
<protein>
    <recommendedName>
        <fullName evidence="4">Parvulin-like PPIase</fullName>
        <ecNumber evidence="3">5.2.1.8</ecNumber>
    </recommendedName>
    <alternativeName>
        <fullName evidence="6">Peptidyl-prolyl cis-trans isomerase plp</fullName>
    </alternativeName>
    <alternativeName>
        <fullName evidence="7">Rotamase plp</fullName>
    </alternativeName>
</protein>
<evidence type="ECO:0000256" key="9">
    <source>
        <dbReference type="SAM" id="SignalP"/>
    </source>
</evidence>
<evidence type="ECO:0000313" key="12">
    <source>
        <dbReference type="Proteomes" id="UP000195273"/>
    </source>
</evidence>
<dbReference type="STRING" id="1122181.GCA_000382265_00983"/>
<gene>
    <name evidence="11" type="primary">prsA</name>
    <name evidence="11" type="ORF">LOKVESSMR4R_03527</name>
</gene>
<keyword evidence="8 11" id="KW-0413">Isomerase</keyword>
<dbReference type="Proteomes" id="UP000195273">
    <property type="component" value="Chromosome"/>
</dbReference>
<dbReference type="OrthoDB" id="14196at2"/>
<keyword evidence="12" id="KW-1185">Reference proteome</keyword>
<organism evidence="11 12">
    <name type="scientific">Yoonia vestfoldensis</name>
    <dbReference type="NCBI Taxonomy" id="245188"/>
    <lineage>
        <taxon>Bacteria</taxon>
        <taxon>Pseudomonadati</taxon>
        <taxon>Pseudomonadota</taxon>
        <taxon>Alphaproteobacteria</taxon>
        <taxon>Rhodobacterales</taxon>
        <taxon>Paracoccaceae</taxon>
        <taxon>Yoonia</taxon>
    </lineage>
</organism>
<dbReference type="PANTHER" id="PTHR47245:SF2">
    <property type="entry name" value="PEPTIDYL-PROLYL CIS-TRANS ISOMERASE HP_0175-RELATED"/>
    <property type="match status" value="1"/>
</dbReference>
<comment type="catalytic activity">
    <reaction evidence="1">
        <text>[protein]-peptidylproline (omega=180) = [protein]-peptidylproline (omega=0)</text>
        <dbReference type="Rhea" id="RHEA:16237"/>
        <dbReference type="Rhea" id="RHEA-COMP:10747"/>
        <dbReference type="Rhea" id="RHEA-COMP:10748"/>
        <dbReference type="ChEBI" id="CHEBI:83833"/>
        <dbReference type="ChEBI" id="CHEBI:83834"/>
        <dbReference type="EC" id="5.2.1.8"/>
    </reaction>
</comment>
<evidence type="ECO:0000259" key="10">
    <source>
        <dbReference type="PROSITE" id="PS50198"/>
    </source>
</evidence>
<feature type="domain" description="PpiC" evidence="10">
    <location>
        <begin position="133"/>
        <end position="222"/>
    </location>
</feature>
<dbReference type="AlphaFoldDB" id="A0A1Y0EGN3"/>
<evidence type="ECO:0000256" key="7">
    <source>
        <dbReference type="ARBA" id="ARBA00031484"/>
    </source>
</evidence>
<sequence>MLKHVTFLGAAAAWLSVTTAAFAQEVTADSVVAKVGDTEITIGELIIARSMLPAQYAQFPDEILFTGLVDQLVQQQLLADALETTPPSVTYTIQNEQRSLMAAQVINDITQTAITQELLQQAYQDRFADAPEIPEFRAAHLLVATQQEADAAKAQLDAGEAFGDVAAAVSTDVTSANGGDLGWFGEGAMVDEFEAAVMALDVGEISDPFETQFGWHIVTLTDQRARPTPTLEQVAQQLTAELQEAAVMAYLDELSAATVVERPAEGAFDPSVINQVELLD</sequence>
<accession>A0A1Y0EGN3</accession>
<evidence type="ECO:0000313" key="11">
    <source>
        <dbReference type="EMBL" id="ARU02796.1"/>
    </source>
</evidence>
<dbReference type="Gene3D" id="3.10.50.40">
    <property type="match status" value="1"/>
</dbReference>
<evidence type="ECO:0000256" key="3">
    <source>
        <dbReference type="ARBA" id="ARBA00013194"/>
    </source>
</evidence>
<evidence type="ECO:0000256" key="6">
    <source>
        <dbReference type="ARBA" id="ARBA00030642"/>
    </source>
</evidence>
<proteinExistence type="inferred from homology"/>
<dbReference type="PROSITE" id="PS50198">
    <property type="entry name" value="PPIC_PPIASE_2"/>
    <property type="match status" value="1"/>
</dbReference>
<evidence type="ECO:0000256" key="5">
    <source>
        <dbReference type="ARBA" id="ARBA00023110"/>
    </source>
</evidence>
<dbReference type="InterPro" id="IPR046357">
    <property type="entry name" value="PPIase_dom_sf"/>
</dbReference>
<dbReference type="KEGG" id="lvs:LOKVESSMR4R_03527"/>
<dbReference type="InterPro" id="IPR023058">
    <property type="entry name" value="PPIase_PpiC_CS"/>
</dbReference>
<dbReference type="EMBL" id="CP021431">
    <property type="protein sequence ID" value="ARU02796.1"/>
    <property type="molecule type" value="Genomic_DNA"/>
</dbReference>
<keyword evidence="9" id="KW-0732">Signal</keyword>
<dbReference type="RefSeq" id="WP_087211389.1">
    <property type="nucleotide sequence ID" value="NZ_CP021431.1"/>
</dbReference>
<evidence type="ECO:0000256" key="1">
    <source>
        <dbReference type="ARBA" id="ARBA00000971"/>
    </source>
</evidence>
<feature type="chain" id="PRO_5013344729" description="Parvulin-like PPIase" evidence="9">
    <location>
        <begin position="24"/>
        <end position="280"/>
    </location>
</feature>
<name>A0A1Y0EGN3_9RHOB</name>
<comment type="similarity">
    <text evidence="2">Belongs to the PpiC/parvulin rotamase family.</text>
</comment>
<dbReference type="InterPro" id="IPR050245">
    <property type="entry name" value="PrsA_foldase"/>
</dbReference>
<dbReference type="SUPFAM" id="SSF109998">
    <property type="entry name" value="Triger factor/SurA peptide-binding domain-like"/>
    <property type="match status" value="1"/>
</dbReference>
<dbReference type="InterPro" id="IPR000297">
    <property type="entry name" value="PPIase_PpiC"/>
</dbReference>
<dbReference type="EC" id="5.2.1.8" evidence="3"/>
<reference evidence="11 12" key="1">
    <citation type="submission" date="2017-05" db="EMBL/GenBank/DDBJ databases">
        <title>Genome Sequence of Loktanella vestfoldensis Strain SMR4r Isolated from a Culture of the Diatom Skeletonema marinoi.</title>
        <authorList>
            <person name="Topel M."/>
            <person name="Pinder M.I.M."/>
            <person name="Johansson O.N."/>
            <person name="Kourtchenko O."/>
            <person name="Godhe A."/>
            <person name="Clarke A.K."/>
        </authorList>
    </citation>
    <scope>NUCLEOTIDE SEQUENCE [LARGE SCALE GENOMIC DNA]</scope>
    <source>
        <strain evidence="11 12">SMR4r</strain>
    </source>
</reference>
<dbReference type="GO" id="GO:0003755">
    <property type="term" value="F:peptidyl-prolyl cis-trans isomerase activity"/>
    <property type="evidence" value="ECO:0007669"/>
    <property type="project" value="UniProtKB-KW"/>
</dbReference>
<dbReference type="PROSITE" id="PS01096">
    <property type="entry name" value="PPIC_PPIASE_1"/>
    <property type="match status" value="1"/>
</dbReference>
<evidence type="ECO:0000256" key="2">
    <source>
        <dbReference type="ARBA" id="ARBA00007656"/>
    </source>
</evidence>
<dbReference type="Pfam" id="PF00639">
    <property type="entry name" value="Rotamase"/>
    <property type="match status" value="1"/>
</dbReference>
<evidence type="ECO:0000256" key="8">
    <source>
        <dbReference type="PROSITE-ProRule" id="PRU00278"/>
    </source>
</evidence>
<evidence type="ECO:0000256" key="4">
    <source>
        <dbReference type="ARBA" id="ARBA00018370"/>
    </source>
</evidence>
<dbReference type="PANTHER" id="PTHR47245">
    <property type="entry name" value="PEPTIDYLPROLYL ISOMERASE"/>
    <property type="match status" value="1"/>
</dbReference>
<dbReference type="InterPro" id="IPR027304">
    <property type="entry name" value="Trigger_fact/SurA_dom_sf"/>
</dbReference>